<keyword evidence="7 15" id="KW-0812">Transmembrane</keyword>
<evidence type="ECO:0000256" key="14">
    <source>
        <dbReference type="PIRNR" id="PIRNR003167"/>
    </source>
</evidence>
<evidence type="ECO:0000256" key="15">
    <source>
        <dbReference type="SAM" id="Phobius"/>
    </source>
</evidence>
<dbReference type="InterPro" id="IPR016380">
    <property type="entry name" value="Sig_transdc_His_kin_NarX/NarQ"/>
</dbReference>
<dbReference type="Gene3D" id="6.10.340.10">
    <property type="match status" value="1"/>
</dbReference>
<evidence type="ECO:0000256" key="8">
    <source>
        <dbReference type="ARBA" id="ARBA00022741"/>
    </source>
</evidence>
<dbReference type="InterPro" id="IPR042295">
    <property type="entry name" value="NarX-like_N_sf"/>
</dbReference>
<dbReference type="InterPro" id="IPR050482">
    <property type="entry name" value="Sensor_HK_TwoCompSys"/>
</dbReference>
<dbReference type="CDD" id="cd22899">
    <property type="entry name" value="NarQ_sensor"/>
    <property type="match status" value="1"/>
</dbReference>
<dbReference type="EC" id="2.7.13.3" evidence="14"/>
<keyword evidence="12 14" id="KW-0902">Two-component regulatory system</keyword>
<keyword evidence="4 14" id="KW-0997">Cell inner membrane</keyword>
<evidence type="ECO:0000256" key="4">
    <source>
        <dbReference type="ARBA" id="ARBA00022519"/>
    </source>
</evidence>
<evidence type="ECO:0000313" key="18">
    <source>
        <dbReference type="EMBL" id="MFD0966471.1"/>
    </source>
</evidence>
<evidence type="ECO:0000259" key="17">
    <source>
        <dbReference type="PROSITE" id="PS50885"/>
    </source>
</evidence>
<dbReference type="SMART" id="SM00387">
    <property type="entry name" value="HATPase_c"/>
    <property type="match status" value="1"/>
</dbReference>
<gene>
    <name evidence="18" type="primary">narQ</name>
    <name evidence="18" type="ORF">ACFQ02_06400</name>
</gene>
<keyword evidence="19" id="KW-1185">Reference proteome</keyword>
<dbReference type="PANTHER" id="PTHR24421">
    <property type="entry name" value="NITRATE/NITRITE SENSOR PROTEIN NARX-RELATED"/>
    <property type="match status" value="1"/>
</dbReference>
<evidence type="ECO:0000313" key="19">
    <source>
        <dbReference type="Proteomes" id="UP001596996"/>
    </source>
</evidence>
<dbReference type="CDD" id="cd06225">
    <property type="entry name" value="HAMP"/>
    <property type="match status" value="1"/>
</dbReference>
<feature type="domain" description="Histidine kinase" evidence="16">
    <location>
        <begin position="368"/>
        <end position="567"/>
    </location>
</feature>
<evidence type="ECO:0000256" key="11">
    <source>
        <dbReference type="ARBA" id="ARBA00022989"/>
    </source>
</evidence>
<dbReference type="InterPro" id="IPR005467">
    <property type="entry name" value="His_kinase_dom"/>
</dbReference>
<keyword evidence="10 14" id="KW-0067">ATP-binding</keyword>
<proteinExistence type="predicted"/>
<evidence type="ECO:0000256" key="10">
    <source>
        <dbReference type="ARBA" id="ARBA00022840"/>
    </source>
</evidence>
<evidence type="ECO:0000256" key="7">
    <source>
        <dbReference type="ARBA" id="ARBA00022692"/>
    </source>
</evidence>
<dbReference type="InterPro" id="IPR003660">
    <property type="entry name" value="HAMP_dom"/>
</dbReference>
<dbReference type="Pfam" id="PF07730">
    <property type="entry name" value="HisKA_3"/>
    <property type="match status" value="1"/>
</dbReference>
<dbReference type="EMBL" id="JBHTJN010000011">
    <property type="protein sequence ID" value="MFD0966471.1"/>
    <property type="molecule type" value="Genomic_DNA"/>
</dbReference>
<evidence type="ECO:0000256" key="12">
    <source>
        <dbReference type="ARBA" id="ARBA00023012"/>
    </source>
</evidence>
<comment type="catalytic activity">
    <reaction evidence="1 14">
        <text>ATP + protein L-histidine = ADP + protein N-phospho-L-histidine.</text>
        <dbReference type="EC" id="2.7.13.3"/>
    </reaction>
</comment>
<dbReference type="SUPFAM" id="SSF55874">
    <property type="entry name" value="ATPase domain of HSP90 chaperone/DNA topoisomerase II/histidine kinase"/>
    <property type="match status" value="1"/>
</dbReference>
<dbReference type="PANTHER" id="PTHR24421:SF10">
    <property type="entry name" value="NITRATE_NITRITE SENSOR PROTEIN NARQ"/>
    <property type="match status" value="1"/>
</dbReference>
<evidence type="ECO:0000256" key="6">
    <source>
        <dbReference type="ARBA" id="ARBA00022679"/>
    </source>
</evidence>
<dbReference type="Pfam" id="PF13675">
    <property type="entry name" value="PilJ"/>
    <property type="match status" value="1"/>
</dbReference>
<dbReference type="NCBIfam" id="NF008184">
    <property type="entry name" value="PRK10935.1"/>
    <property type="match status" value="1"/>
</dbReference>
<protein>
    <recommendedName>
        <fullName evidence="14">Sensor protein</fullName>
        <ecNumber evidence="14">2.7.13.3</ecNumber>
    </recommendedName>
</protein>
<evidence type="ECO:0000256" key="9">
    <source>
        <dbReference type="ARBA" id="ARBA00022777"/>
    </source>
</evidence>
<sequence length="569" mass="66012">MDDRRTTVLIKIANYLVLIIVITVVISLVMSSIMVSNKSDTELINVTGSLREQSYRLLYEMEYDSKNVDQSLQQYRSILYSSCLERINHEFWATEDVKLSYRTLADSWVQLEKYITNRDVDAYRLEIVDYVETIDKFVRDLQDMSERKRQIAFFLHIFRLILIVLMISYIIWFLKKEVMNPLDKLIFASTQIKLGQFDHIPLDTDKNNEIGRLSLAFTQMAKQLRKFYLQLENSVDEKTREVHRVNRSLSMLYRCSQLVTTNNLSTDILSQVLKEIMVHENLPYIELVVYDIPPWHIVLGEKKSHCQFNEAVLKVGEQELGMLYWNEEKTVSDQYTMQSTIRMLARLLYVRESQRNQKQLFLMEERSIIARELHDSLAQVLAYLKLQIALLKNSMQKDNADAKQKSLLIIKDFERVLNDGYAQLRELLSTFRLTVQEANLQLALEQVIDSLRNCTSMNITLDCSLPSHTFDALQLVNVLQIIREAVLNAIKHSQGTLIEIIGKVNNYGEYELIVRDNGIGIASLDEPKGHFGLNIMYERSVQLDAVLTIEKLNEGGTEVKLTLPNTLSA</sequence>
<dbReference type="Gene3D" id="3.30.565.10">
    <property type="entry name" value="Histidine kinase-like ATPase, C-terminal domain"/>
    <property type="match status" value="1"/>
</dbReference>
<evidence type="ECO:0000256" key="1">
    <source>
        <dbReference type="ARBA" id="ARBA00000085"/>
    </source>
</evidence>
<dbReference type="CDD" id="cd16917">
    <property type="entry name" value="HATPase_UhpB-NarQ-NarX-like"/>
    <property type="match status" value="1"/>
</dbReference>
<comment type="caution">
    <text evidence="18">The sequence shown here is derived from an EMBL/GenBank/DDBJ whole genome shotgun (WGS) entry which is preliminary data.</text>
</comment>
<organism evidence="18 19">
    <name type="scientific">Seminibacterium arietis</name>
    <dbReference type="NCBI Taxonomy" id="1173502"/>
    <lineage>
        <taxon>Bacteria</taxon>
        <taxon>Pseudomonadati</taxon>
        <taxon>Pseudomonadota</taxon>
        <taxon>Gammaproteobacteria</taxon>
        <taxon>Pasteurellales</taxon>
        <taxon>Pasteurellaceae</taxon>
        <taxon>Seminibacterium</taxon>
    </lineage>
</organism>
<evidence type="ECO:0000256" key="3">
    <source>
        <dbReference type="ARBA" id="ARBA00022475"/>
    </source>
</evidence>
<dbReference type="SUPFAM" id="SSF158472">
    <property type="entry name" value="HAMP domain-like"/>
    <property type="match status" value="1"/>
</dbReference>
<evidence type="ECO:0000256" key="5">
    <source>
        <dbReference type="ARBA" id="ARBA00022553"/>
    </source>
</evidence>
<feature type="domain" description="HAMP" evidence="17">
    <location>
        <begin position="176"/>
        <end position="229"/>
    </location>
</feature>
<dbReference type="InterPro" id="IPR029095">
    <property type="entry name" value="NarX-like_N"/>
</dbReference>
<name>A0ABW3I957_9PAST</name>
<dbReference type="SMART" id="SM00304">
    <property type="entry name" value="HAMP"/>
    <property type="match status" value="1"/>
</dbReference>
<keyword evidence="9 14" id="KW-0418">Kinase</keyword>
<dbReference type="InterPro" id="IPR036890">
    <property type="entry name" value="HATPase_C_sf"/>
</dbReference>
<dbReference type="RefSeq" id="WP_380820753.1">
    <property type="nucleotide sequence ID" value="NZ_JBHTJN010000011.1"/>
</dbReference>
<dbReference type="InterPro" id="IPR003594">
    <property type="entry name" value="HATPase_dom"/>
</dbReference>
<dbReference type="Gene3D" id="1.20.5.1930">
    <property type="match status" value="1"/>
</dbReference>
<dbReference type="PIRSF" id="PIRSF003167">
    <property type="entry name" value="STHK_NarX/NarQ"/>
    <property type="match status" value="1"/>
</dbReference>
<keyword evidence="13 14" id="KW-0472">Membrane</keyword>
<dbReference type="GO" id="GO:0004673">
    <property type="term" value="F:protein histidine kinase activity"/>
    <property type="evidence" value="ECO:0007669"/>
    <property type="project" value="UniProtKB-EC"/>
</dbReference>
<evidence type="ECO:0000256" key="2">
    <source>
        <dbReference type="ARBA" id="ARBA00004429"/>
    </source>
</evidence>
<keyword evidence="3 14" id="KW-1003">Cell membrane</keyword>
<keyword evidence="8 14" id="KW-0547">Nucleotide-binding</keyword>
<dbReference type="InterPro" id="IPR011712">
    <property type="entry name" value="Sig_transdc_His_kin_sub3_dim/P"/>
</dbReference>
<dbReference type="PROSITE" id="PS50109">
    <property type="entry name" value="HIS_KIN"/>
    <property type="match status" value="1"/>
</dbReference>
<feature type="transmembrane region" description="Helical" evidence="15">
    <location>
        <begin position="151"/>
        <end position="174"/>
    </location>
</feature>
<keyword evidence="5" id="KW-0597">Phosphoprotein</keyword>
<reference evidence="19" key="1">
    <citation type="journal article" date="2019" name="Int. J. Syst. Evol. Microbiol.">
        <title>The Global Catalogue of Microorganisms (GCM) 10K type strain sequencing project: providing services to taxonomists for standard genome sequencing and annotation.</title>
        <authorList>
            <consortium name="The Broad Institute Genomics Platform"/>
            <consortium name="The Broad Institute Genome Sequencing Center for Infectious Disease"/>
            <person name="Wu L."/>
            <person name="Ma J."/>
        </authorList>
    </citation>
    <scope>NUCLEOTIDE SEQUENCE [LARGE SCALE GENOMIC DNA]</scope>
    <source>
        <strain evidence="19">CCUG 61707</strain>
    </source>
</reference>
<dbReference type="Pfam" id="PF02518">
    <property type="entry name" value="HATPase_c"/>
    <property type="match status" value="1"/>
</dbReference>
<evidence type="ECO:0000256" key="13">
    <source>
        <dbReference type="ARBA" id="ARBA00023136"/>
    </source>
</evidence>
<keyword evidence="11 15" id="KW-1133">Transmembrane helix</keyword>
<feature type="transmembrane region" description="Helical" evidence="15">
    <location>
        <begin position="12"/>
        <end position="35"/>
    </location>
</feature>
<accession>A0ABW3I957</accession>
<keyword evidence="6 14" id="KW-0808">Transferase</keyword>
<dbReference type="Gene3D" id="1.20.120.960">
    <property type="entry name" value="Histidine kinase NarX, sensor domain"/>
    <property type="match status" value="1"/>
</dbReference>
<comment type="subcellular location">
    <subcellularLocation>
        <location evidence="2">Cell inner membrane</location>
        <topology evidence="2">Multi-pass membrane protein</topology>
    </subcellularLocation>
</comment>
<dbReference type="Proteomes" id="UP001596996">
    <property type="component" value="Unassembled WGS sequence"/>
</dbReference>
<evidence type="ECO:0000259" key="16">
    <source>
        <dbReference type="PROSITE" id="PS50109"/>
    </source>
</evidence>
<dbReference type="PROSITE" id="PS50885">
    <property type="entry name" value="HAMP"/>
    <property type="match status" value="1"/>
</dbReference>